<dbReference type="SMART" id="SM00324">
    <property type="entry name" value="RhoGAP"/>
    <property type="match status" value="1"/>
</dbReference>
<dbReference type="Pfam" id="PF00620">
    <property type="entry name" value="RhoGAP"/>
    <property type="match status" value="1"/>
</dbReference>
<dbReference type="Gene3D" id="1.10.555.10">
    <property type="entry name" value="Rho GTPase activation protein"/>
    <property type="match status" value="1"/>
</dbReference>
<evidence type="ECO:0000256" key="2">
    <source>
        <dbReference type="SAM" id="MobiDB-lite"/>
    </source>
</evidence>
<sequence length="653" mass="72779">MNRLSSVSAIRPSILTLSLSSFVLKPRRLPIAIYTRVDFIPDMPQLYTTRFSLAEDVPGSDRKRPRPRPQSLTLRPPHRSTKIREQLQPPDVFSRDGGHPASSPTSLSRGSLDELSQFSFPPERRGSSALRNETRGRFVSMPVMHSQWDKPGSVEIETDRMDRACGQAPLLNRSPAHIKDLQAPPVSASYRRRQTAQLDSRGHACSSVAKTPSPPVVSRGLSRSSLNPPPRLQRPDFPRLLGQLDALVRLSGASEHKDFVDVTTVATARMMREREKHRVERMDDDVDHRAFGVSLRDLSPGAWTSTILGGFEQDLPFVVFSCVEELYRTGIYQPHLFRALPNRSRHIQLLEQFDSSPLFGDGFTLQAERMPDICALLTTYLSSLPSPLIDDETFEGFWSWCVRPSLRREEEKWAEAEGDEGDGKHGDRRADGSYRSGFEFHDDSPLQILSRLTTRSHSLQRHNASLDGPDNVEAAQINIARIILQLLPTEHFSLLVYLLSFFTQIPLCPENGVLEEDIGRIFGFKLLGGGVGSSGVRGDVPYGGADREKAKWRGEMAMVWLLTRWHWVSDGLFTYNHGGNEGKTIAPDISAGQFVYVSSVGDGPHSTPTPTRSSFPFFQTSSSLPALLDTTFDPSLGSTSRPLVKSQDDEGPV</sequence>
<dbReference type="PANTHER" id="PTHR15228:SF25">
    <property type="entry name" value="F-BAR DOMAIN-CONTAINING PROTEIN"/>
    <property type="match status" value="1"/>
</dbReference>
<dbReference type="PROSITE" id="PS50238">
    <property type="entry name" value="RHOGAP"/>
    <property type="match status" value="1"/>
</dbReference>
<dbReference type="GO" id="GO:0005096">
    <property type="term" value="F:GTPase activator activity"/>
    <property type="evidence" value="ECO:0007669"/>
    <property type="project" value="UniProtKB-KW"/>
</dbReference>
<dbReference type="InterPro" id="IPR000198">
    <property type="entry name" value="RhoGAP_dom"/>
</dbReference>
<feature type="region of interest" description="Disordered" evidence="2">
    <location>
        <begin position="629"/>
        <end position="653"/>
    </location>
</feature>
<dbReference type="InterPro" id="IPR008936">
    <property type="entry name" value="Rho_GTPase_activation_prot"/>
</dbReference>
<reference evidence="5" key="1">
    <citation type="journal article" date="2014" name="Proc. Natl. Acad. Sci. U.S.A.">
        <title>Extensive sampling of basidiomycete genomes demonstrates inadequacy of the white-rot/brown-rot paradigm for wood decay fungi.</title>
        <authorList>
            <person name="Riley R."/>
            <person name="Salamov A.A."/>
            <person name="Brown D.W."/>
            <person name="Nagy L.G."/>
            <person name="Floudas D."/>
            <person name="Held B.W."/>
            <person name="Levasseur A."/>
            <person name="Lombard V."/>
            <person name="Morin E."/>
            <person name="Otillar R."/>
            <person name="Lindquist E.A."/>
            <person name="Sun H."/>
            <person name="LaButti K.M."/>
            <person name="Schmutz J."/>
            <person name="Jabbour D."/>
            <person name="Luo H."/>
            <person name="Baker S.E."/>
            <person name="Pisabarro A.G."/>
            <person name="Walton J.D."/>
            <person name="Blanchette R.A."/>
            <person name="Henrissat B."/>
            <person name="Martin F."/>
            <person name="Cullen D."/>
            <person name="Hibbett D.S."/>
            <person name="Grigoriev I.V."/>
        </authorList>
    </citation>
    <scope>NUCLEOTIDE SEQUENCE [LARGE SCALE GENOMIC DNA]</scope>
    <source>
        <strain evidence="5">MUCL 33604</strain>
    </source>
</reference>
<dbReference type="HOGENOM" id="CLU_419808_0_0_1"/>
<protein>
    <recommendedName>
        <fullName evidence="3">Rho-GAP domain-containing protein</fullName>
    </recommendedName>
</protein>
<keyword evidence="1" id="KW-0343">GTPase activation</keyword>
<feature type="region of interest" description="Disordered" evidence="2">
    <location>
        <begin position="183"/>
        <end position="237"/>
    </location>
</feature>
<feature type="region of interest" description="Disordered" evidence="2">
    <location>
        <begin position="54"/>
        <end position="112"/>
    </location>
</feature>
<accession>A0A067QMP2</accession>
<dbReference type="InterPro" id="IPR051025">
    <property type="entry name" value="RhoGAP"/>
</dbReference>
<name>A0A067QMP2_9AGAM</name>
<dbReference type="PANTHER" id="PTHR15228">
    <property type="entry name" value="SPERMATHECAL PHYSIOLOGY VARIANT"/>
    <property type="match status" value="1"/>
</dbReference>
<keyword evidence="5" id="KW-1185">Reference proteome</keyword>
<organism evidence="4 5">
    <name type="scientific">Jaapia argillacea MUCL 33604</name>
    <dbReference type="NCBI Taxonomy" id="933084"/>
    <lineage>
        <taxon>Eukaryota</taxon>
        <taxon>Fungi</taxon>
        <taxon>Dikarya</taxon>
        <taxon>Basidiomycota</taxon>
        <taxon>Agaricomycotina</taxon>
        <taxon>Agaricomycetes</taxon>
        <taxon>Agaricomycetidae</taxon>
        <taxon>Jaapiales</taxon>
        <taxon>Jaapiaceae</taxon>
        <taxon>Jaapia</taxon>
    </lineage>
</organism>
<evidence type="ECO:0000313" key="5">
    <source>
        <dbReference type="Proteomes" id="UP000027265"/>
    </source>
</evidence>
<feature type="compositionally biased region" description="Polar residues" evidence="2">
    <location>
        <begin position="102"/>
        <end position="112"/>
    </location>
</feature>
<dbReference type="Proteomes" id="UP000027265">
    <property type="component" value="Unassembled WGS sequence"/>
</dbReference>
<dbReference type="GO" id="GO:0060237">
    <property type="term" value="P:regulation of fungal-type cell wall organization"/>
    <property type="evidence" value="ECO:0007669"/>
    <property type="project" value="TreeGrafter"/>
</dbReference>
<proteinExistence type="predicted"/>
<gene>
    <name evidence="4" type="ORF">JAAARDRAFT_212403</name>
</gene>
<evidence type="ECO:0000259" key="3">
    <source>
        <dbReference type="PROSITE" id="PS50238"/>
    </source>
</evidence>
<dbReference type="InParanoid" id="A0A067QMP2"/>
<evidence type="ECO:0000256" key="1">
    <source>
        <dbReference type="ARBA" id="ARBA00022468"/>
    </source>
</evidence>
<dbReference type="OrthoDB" id="79452at2759"/>
<evidence type="ECO:0000313" key="4">
    <source>
        <dbReference type="EMBL" id="KDQ63901.1"/>
    </source>
</evidence>
<dbReference type="EMBL" id="KL197709">
    <property type="protein sequence ID" value="KDQ63901.1"/>
    <property type="molecule type" value="Genomic_DNA"/>
</dbReference>
<dbReference type="GO" id="GO:0005938">
    <property type="term" value="C:cell cortex"/>
    <property type="evidence" value="ECO:0007669"/>
    <property type="project" value="TreeGrafter"/>
</dbReference>
<dbReference type="AlphaFoldDB" id="A0A067QMP2"/>
<feature type="compositionally biased region" description="Polar residues" evidence="2">
    <location>
        <begin position="632"/>
        <end position="641"/>
    </location>
</feature>
<dbReference type="SUPFAM" id="SSF48350">
    <property type="entry name" value="GTPase activation domain, GAP"/>
    <property type="match status" value="1"/>
</dbReference>
<feature type="domain" description="Rho-GAP" evidence="3">
    <location>
        <begin position="293"/>
        <end position="569"/>
    </location>
</feature>
<dbReference type="GO" id="GO:0007165">
    <property type="term" value="P:signal transduction"/>
    <property type="evidence" value="ECO:0007669"/>
    <property type="project" value="InterPro"/>
</dbReference>